<evidence type="ECO:0000313" key="2">
    <source>
        <dbReference type="Proteomes" id="UP000291404"/>
    </source>
</evidence>
<protein>
    <submittedName>
        <fullName evidence="1">DUF5088 domain-containing protein</fullName>
    </submittedName>
</protein>
<dbReference type="VEuPathDB" id="MicrosporidiaDB:CWI39_0376p0020"/>
<keyword evidence="2" id="KW-1185">Reference proteome</keyword>
<evidence type="ECO:0000313" key="1">
    <source>
        <dbReference type="EMBL" id="TBU05516.1"/>
    </source>
</evidence>
<dbReference type="EMBL" id="PITI01000627">
    <property type="protein sequence ID" value="TBU05516.1"/>
    <property type="molecule type" value="Genomic_DNA"/>
</dbReference>
<name>A0A4Q9LDB0_9MICR</name>
<sequence length="656" mass="76884">MYKILSITRTPPPNICFRIKLYDLSNRIIIYKKICKSLNNEIIKGRYYIGDMIKIISDIDNVIKFEKEFIDLENNILLESNENEKYLDSNLNESNSQESNDLISKHIDVFATFPFLNDIKPFETRKLKNIELYNLGPELFKCKYGDIYTVDRAIKLKKKSVNLIGKVLYKTRINNNFFVLIFSSSDCLLKIFCWNLKFSSIKVNDVIVIIKYKNCENQGFHSNKIVYNEFNELNYFNCSEIKTVKDTKIYLAQDVEQKNDFDKFSNLYKYKFKPVDSFLEIHSKLPFYSLKGIVTYLSILLRKRNKYGCYLERGGKIYEYFLMRICDTTKSNGMVYSVVVFICSTVFYDVKVGDEIVLINTRKIERGNEFIYCSSIYTDMEIINSVNLNNSEIKNIGKNNSEIEKNTENQMNDFKDVFDENESVLPDLVETLKNDFSKNVAFYENEMSDSNIFSDVDSKNDVQNELLIYGAIGFLPDNYISMSDMNVVKYENINGNDYEVGDFFKPYVCEINEIYLICNNLIINESRKVCFKGKLVSFDLKNIYEFDENETEYNSFISENNTLSFIKEDGNISLQTMDVFDIEYSENGMNQIQNSGFAIIENNEQRIRILIFKNCFCESNFVLNNFINLEAFWVVECMRVEEDNVMVYLTGIIKNE</sequence>
<dbReference type="AlphaFoldDB" id="A0A4Q9LDB0"/>
<dbReference type="InterPro" id="IPR031540">
    <property type="entry name" value="DUF5088"/>
</dbReference>
<reference evidence="1 2" key="1">
    <citation type="submission" date="2017-12" db="EMBL/GenBank/DDBJ databases">
        <authorList>
            <person name="Pombert J.-F."/>
            <person name="Haag K.L."/>
            <person name="Ebert D."/>
        </authorList>
    </citation>
    <scope>NUCLEOTIDE SEQUENCE [LARGE SCALE GENOMIC DNA]</scope>
    <source>
        <strain evidence="1">BE-OM-2</strain>
    </source>
</reference>
<gene>
    <name evidence="1" type="ORF">CWI36_0627p0020</name>
</gene>
<dbReference type="Proteomes" id="UP000291404">
    <property type="component" value="Unassembled WGS sequence"/>
</dbReference>
<proteinExistence type="predicted"/>
<dbReference type="VEuPathDB" id="MicrosporidiaDB:CWI36_0627p0020"/>
<dbReference type="Pfam" id="PF17008">
    <property type="entry name" value="DUF5088"/>
    <property type="match status" value="1"/>
</dbReference>
<comment type="caution">
    <text evidence="1">The sequence shown here is derived from an EMBL/GenBank/DDBJ whole genome shotgun (WGS) entry which is preliminary data.</text>
</comment>
<accession>A0A4Q9LDB0</accession>
<organism evidence="1 2">
    <name type="scientific">Hamiltosporidium magnivora</name>
    <dbReference type="NCBI Taxonomy" id="148818"/>
    <lineage>
        <taxon>Eukaryota</taxon>
        <taxon>Fungi</taxon>
        <taxon>Fungi incertae sedis</taxon>
        <taxon>Microsporidia</taxon>
        <taxon>Dubosqiidae</taxon>
        <taxon>Hamiltosporidium</taxon>
    </lineage>
</organism>